<feature type="domain" description="Pyridine nucleotide-disulphide oxidoreductase dimerisation" evidence="1">
    <location>
        <begin position="23"/>
        <end position="82"/>
    </location>
</feature>
<dbReference type="EMBL" id="JAVLVT010000008">
    <property type="protein sequence ID" value="MDS1271858.1"/>
    <property type="molecule type" value="Genomic_DNA"/>
</dbReference>
<accession>A0ABU2H985</accession>
<name>A0ABU2H985_9ACTN</name>
<dbReference type="InterPro" id="IPR004099">
    <property type="entry name" value="Pyr_nucl-diS_OxRdtase_dimer"/>
</dbReference>
<dbReference type="Pfam" id="PF02852">
    <property type="entry name" value="Pyr_redox_dim"/>
    <property type="match status" value="1"/>
</dbReference>
<dbReference type="PANTHER" id="PTHR43014">
    <property type="entry name" value="MERCURIC REDUCTASE"/>
    <property type="match status" value="1"/>
</dbReference>
<keyword evidence="3" id="KW-1185">Reference proteome</keyword>
<gene>
    <name evidence="2" type="ORF">RIF23_16310</name>
</gene>
<sequence length="100" mass="10354">MGRIAAHNALGRGRRARFDPAAIPQVTFTDPEIAQVGLGTAQAAGRGIRVAQLALSEVDRARISGVTTGFVRIVAGRRRLLGHLGGGAGTRRHDCGSPCG</sequence>
<dbReference type="Proteomes" id="UP001250214">
    <property type="component" value="Unassembled WGS sequence"/>
</dbReference>
<reference evidence="3" key="1">
    <citation type="submission" date="2023-07" db="EMBL/GenBank/DDBJ databases">
        <title>Novel species in the genus Lipingzhangella isolated from Sambhar Salt Lake.</title>
        <authorList>
            <person name="Jiya N."/>
            <person name="Kajale S."/>
            <person name="Sharma A."/>
        </authorList>
    </citation>
    <scope>NUCLEOTIDE SEQUENCE [LARGE SCALE GENOMIC DNA]</scope>
    <source>
        <strain evidence="3">LS1_29</strain>
    </source>
</reference>
<comment type="caution">
    <text evidence="2">The sequence shown here is derived from an EMBL/GenBank/DDBJ whole genome shotgun (WGS) entry which is preliminary data.</text>
</comment>
<evidence type="ECO:0000313" key="3">
    <source>
        <dbReference type="Proteomes" id="UP001250214"/>
    </source>
</evidence>
<dbReference type="InterPro" id="IPR016156">
    <property type="entry name" value="FAD/NAD-linked_Rdtase_dimer_sf"/>
</dbReference>
<dbReference type="Gene3D" id="3.30.390.30">
    <property type="match status" value="1"/>
</dbReference>
<evidence type="ECO:0000259" key="1">
    <source>
        <dbReference type="Pfam" id="PF02852"/>
    </source>
</evidence>
<dbReference type="SUPFAM" id="SSF55424">
    <property type="entry name" value="FAD/NAD-linked reductases, dimerisation (C-terminal) domain"/>
    <property type="match status" value="1"/>
</dbReference>
<protein>
    <recommendedName>
        <fullName evidence="1">Pyridine nucleotide-disulphide oxidoreductase dimerisation domain-containing protein</fullName>
    </recommendedName>
</protein>
<evidence type="ECO:0000313" key="2">
    <source>
        <dbReference type="EMBL" id="MDS1271858.1"/>
    </source>
</evidence>
<dbReference type="PANTHER" id="PTHR43014:SF2">
    <property type="entry name" value="MERCURIC REDUCTASE"/>
    <property type="match status" value="1"/>
</dbReference>
<organism evidence="2 3">
    <name type="scientific">Lipingzhangella rawalii</name>
    <dbReference type="NCBI Taxonomy" id="2055835"/>
    <lineage>
        <taxon>Bacteria</taxon>
        <taxon>Bacillati</taxon>
        <taxon>Actinomycetota</taxon>
        <taxon>Actinomycetes</taxon>
        <taxon>Streptosporangiales</taxon>
        <taxon>Nocardiopsidaceae</taxon>
        <taxon>Lipingzhangella</taxon>
    </lineage>
</organism>
<proteinExistence type="predicted"/>
<dbReference type="RefSeq" id="WP_310913499.1">
    <property type="nucleotide sequence ID" value="NZ_JAVLVT010000008.1"/>
</dbReference>